<dbReference type="RefSeq" id="WP_011895844.1">
    <property type="nucleotide sequence ID" value="NZ_JACKST010000147.1"/>
</dbReference>
<evidence type="ECO:0000313" key="7">
    <source>
        <dbReference type="EMBL" id="STZ41990.1"/>
    </source>
</evidence>
<dbReference type="Pfam" id="PF00067">
    <property type="entry name" value="p450"/>
    <property type="match status" value="1"/>
</dbReference>
<keyword evidence="6" id="KW-0503">Monooxygenase</keyword>
<comment type="similarity">
    <text evidence="1">Belongs to the cytochrome P450 family.</text>
</comment>
<keyword evidence="5" id="KW-0408">Iron</keyword>
<evidence type="ECO:0000256" key="4">
    <source>
        <dbReference type="ARBA" id="ARBA00023002"/>
    </source>
</evidence>
<dbReference type="GO" id="GO:0005506">
    <property type="term" value="F:iron ion binding"/>
    <property type="evidence" value="ECO:0007669"/>
    <property type="project" value="InterPro"/>
</dbReference>
<dbReference type="InterPro" id="IPR036396">
    <property type="entry name" value="Cyt_P450_sf"/>
</dbReference>
<proteinExistence type="inferred from homology"/>
<dbReference type="InterPro" id="IPR001128">
    <property type="entry name" value="Cyt_P450"/>
</dbReference>
<dbReference type="GO" id="GO:0016705">
    <property type="term" value="F:oxidoreductase activity, acting on paired donors, with incorporation or reduction of molecular oxygen"/>
    <property type="evidence" value="ECO:0007669"/>
    <property type="project" value="InterPro"/>
</dbReference>
<name>A0A378SH07_9MYCO</name>
<reference evidence="7 8" key="1">
    <citation type="submission" date="2018-06" db="EMBL/GenBank/DDBJ databases">
        <authorList>
            <consortium name="Pathogen Informatics"/>
            <person name="Doyle S."/>
        </authorList>
    </citation>
    <scope>NUCLEOTIDE SEQUENCE [LARGE SCALE GENOMIC DNA]</scope>
    <source>
        <strain evidence="7 8">NCTC10742</strain>
    </source>
</reference>
<dbReference type="Proteomes" id="UP000254291">
    <property type="component" value="Unassembled WGS sequence"/>
</dbReference>
<evidence type="ECO:0000256" key="6">
    <source>
        <dbReference type="ARBA" id="ARBA00023033"/>
    </source>
</evidence>
<accession>A0A378SH07</accession>
<dbReference type="PANTHER" id="PTHR46696">
    <property type="entry name" value="P450, PUTATIVE (EUROFUNG)-RELATED"/>
    <property type="match status" value="1"/>
</dbReference>
<dbReference type="GO" id="GO:0020037">
    <property type="term" value="F:heme binding"/>
    <property type="evidence" value="ECO:0007669"/>
    <property type="project" value="InterPro"/>
</dbReference>
<evidence type="ECO:0000256" key="3">
    <source>
        <dbReference type="ARBA" id="ARBA00022723"/>
    </source>
</evidence>
<evidence type="ECO:0000256" key="2">
    <source>
        <dbReference type="ARBA" id="ARBA00022617"/>
    </source>
</evidence>
<organism evidence="7 8">
    <name type="scientific">Mycolicibacterium gilvum</name>
    <dbReference type="NCBI Taxonomy" id="1804"/>
    <lineage>
        <taxon>Bacteria</taxon>
        <taxon>Bacillati</taxon>
        <taxon>Actinomycetota</taxon>
        <taxon>Actinomycetes</taxon>
        <taxon>Mycobacteriales</taxon>
        <taxon>Mycobacteriaceae</taxon>
        <taxon>Mycolicibacterium</taxon>
    </lineage>
</organism>
<dbReference type="InterPro" id="IPR002397">
    <property type="entry name" value="Cyt_P450_B"/>
</dbReference>
<sequence length="356" mass="38852">MIDRDDAGAWLVGAHADVVHVLDHPATFSNVVSRHVAVPNGMDPPEHTAFRAVVDRYFTPSRLADVEPALRQISADLVAALPRGRTVEVMEWFAEPFAARAQCAFMGWPASLHEPLRQWVKRNHAATRARDRAAMADVASAFDGHIRAQLDARRDGTGGTPQDATSRLLGDTVGDRPLTDDEIVSIVRNWTVGELATIAAGIGIIAHFLATHPAVQEQLRRDATDLESAADEILRLHAPLLTNRRRTTESVTLGGCTMAAGDPVLILWAQANRDEHAFDEATEFRRNREPSNNLLYGRGLHVCPGAPLARMEFRVVLEELFRGTAHIAPDPDRAAEPASAPTAGFATLPLMFSSRT</sequence>
<dbReference type="PRINTS" id="PR00359">
    <property type="entry name" value="BP450"/>
</dbReference>
<keyword evidence="2" id="KW-0349">Heme</keyword>
<dbReference type="GO" id="GO:0004497">
    <property type="term" value="F:monooxygenase activity"/>
    <property type="evidence" value="ECO:0007669"/>
    <property type="project" value="UniProtKB-KW"/>
</dbReference>
<dbReference type="SUPFAM" id="SSF48264">
    <property type="entry name" value="Cytochrome P450"/>
    <property type="match status" value="1"/>
</dbReference>
<keyword evidence="3" id="KW-0479">Metal-binding</keyword>
<keyword evidence="4 7" id="KW-0560">Oxidoreductase</keyword>
<gene>
    <name evidence="7" type="primary">eryK</name>
    <name evidence="7" type="ORF">NCTC10742_01200</name>
</gene>
<protein>
    <submittedName>
        <fullName evidence="7">Cytochrome P450</fullName>
        <ecNumber evidence="7">1.14.13.-</ecNumber>
    </submittedName>
</protein>
<evidence type="ECO:0000256" key="5">
    <source>
        <dbReference type="ARBA" id="ARBA00023004"/>
    </source>
</evidence>
<dbReference type="Gene3D" id="1.10.630.10">
    <property type="entry name" value="Cytochrome P450"/>
    <property type="match status" value="1"/>
</dbReference>
<evidence type="ECO:0000256" key="1">
    <source>
        <dbReference type="ARBA" id="ARBA00010617"/>
    </source>
</evidence>
<dbReference type="EC" id="1.14.13.-" evidence="7"/>
<dbReference type="OMA" id="SRVTINW"/>
<dbReference type="EMBL" id="UGQM01000001">
    <property type="protein sequence ID" value="STZ41990.1"/>
    <property type="molecule type" value="Genomic_DNA"/>
</dbReference>
<evidence type="ECO:0000313" key="8">
    <source>
        <dbReference type="Proteomes" id="UP000254291"/>
    </source>
</evidence>
<dbReference type="AlphaFoldDB" id="A0A378SH07"/>
<dbReference type="PANTHER" id="PTHR46696:SF6">
    <property type="entry name" value="P450, PUTATIVE (EUROFUNG)-RELATED"/>
    <property type="match status" value="1"/>
</dbReference>